<dbReference type="GO" id="GO:0015175">
    <property type="term" value="F:neutral L-amino acid transmembrane transporter activity"/>
    <property type="evidence" value="ECO:0007669"/>
    <property type="project" value="TreeGrafter"/>
</dbReference>
<organism evidence="9">
    <name type="scientific">Capitella teleta</name>
    <name type="common">Polychaete worm</name>
    <dbReference type="NCBI Taxonomy" id="283909"/>
    <lineage>
        <taxon>Eukaryota</taxon>
        <taxon>Metazoa</taxon>
        <taxon>Spiralia</taxon>
        <taxon>Lophotrochozoa</taxon>
        <taxon>Annelida</taxon>
        <taxon>Polychaeta</taxon>
        <taxon>Sedentaria</taxon>
        <taxon>Scolecida</taxon>
        <taxon>Capitellidae</taxon>
        <taxon>Capitella</taxon>
    </lineage>
</organism>
<keyword evidence="2 8" id="KW-0813">Transport</keyword>
<evidence type="ECO:0000256" key="5">
    <source>
        <dbReference type="ARBA" id="ARBA00022989"/>
    </source>
</evidence>
<protein>
    <recommendedName>
        <fullName evidence="8">Amino acid transporter</fullName>
    </recommendedName>
</protein>
<evidence type="ECO:0000256" key="7">
    <source>
        <dbReference type="ARBA" id="ARBA00023180"/>
    </source>
</evidence>
<dbReference type="PRINTS" id="PR00173">
    <property type="entry name" value="EDTRNSPORT"/>
</dbReference>
<dbReference type="InterPro" id="IPR001991">
    <property type="entry name" value="Na-dicarboxylate_symporter"/>
</dbReference>
<dbReference type="PROSITE" id="PS00713">
    <property type="entry name" value="NA_DICARBOXYL_SYMP_1"/>
    <property type="match status" value="1"/>
</dbReference>
<feature type="transmembrane region" description="Helical" evidence="8">
    <location>
        <begin position="238"/>
        <end position="262"/>
    </location>
</feature>
<evidence type="ECO:0000256" key="6">
    <source>
        <dbReference type="ARBA" id="ARBA00023136"/>
    </source>
</evidence>
<keyword evidence="5 8" id="KW-1133">Transmembrane helix</keyword>
<keyword evidence="7" id="KW-0325">Glycoprotein</keyword>
<name>R7VG62_CAPTE</name>
<keyword evidence="11" id="KW-1185">Reference proteome</keyword>
<dbReference type="GO" id="GO:0005886">
    <property type="term" value="C:plasma membrane"/>
    <property type="evidence" value="ECO:0007669"/>
    <property type="project" value="TreeGrafter"/>
</dbReference>
<dbReference type="HOGENOM" id="CLU_019375_3_2_1"/>
<reference evidence="11" key="1">
    <citation type="submission" date="2012-12" db="EMBL/GenBank/DDBJ databases">
        <authorList>
            <person name="Hellsten U."/>
            <person name="Grimwood J."/>
            <person name="Chapman J.A."/>
            <person name="Shapiro H."/>
            <person name="Aerts A."/>
            <person name="Otillar R.P."/>
            <person name="Terry A.Y."/>
            <person name="Boore J.L."/>
            <person name="Simakov O."/>
            <person name="Marletaz F."/>
            <person name="Cho S.-J."/>
            <person name="Edsinger-Gonzales E."/>
            <person name="Havlak P."/>
            <person name="Kuo D.-H."/>
            <person name="Larsson T."/>
            <person name="Lv J."/>
            <person name="Arendt D."/>
            <person name="Savage R."/>
            <person name="Osoegawa K."/>
            <person name="de Jong P."/>
            <person name="Lindberg D.R."/>
            <person name="Seaver E.C."/>
            <person name="Weisblat D.A."/>
            <person name="Putnam N.H."/>
            <person name="Grigoriev I.V."/>
            <person name="Rokhsar D.S."/>
        </authorList>
    </citation>
    <scope>NUCLEOTIDE SEQUENCE</scope>
    <source>
        <strain evidence="11">I ESC-2004</strain>
    </source>
</reference>
<dbReference type="OMA" id="ICSFVVP"/>
<comment type="subcellular location">
    <subcellularLocation>
        <location evidence="1 8">Membrane</location>
        <topology evidence="1 8">Multi-pass membrane protein</topology>
    </subcellularLocation>
</comment>
<feature type="transmembrane region" description="Helical" evidence="8">
    <location>
        <begin position="61"/>
        <end position="86"/>
    </location>
</feature>
<dbReference type="OrthoDB" id="5877963at2759"/>
<dbReference type="EMBL" id="KB292432">
    <property type="protein sequence ID" value="ELU17609.1"/>
    <property type="molecule type" value="Genomic_DNA"/>
</dbReference>
<dbReference type="EnsemblMetazoa" id="CapteT178858">
    <property type="protein sequence ID" value="CapteP178858"/>
    <property type="gene ID" value="CapteG178858"/>
</dbReference>
<feature type="transmembrane region" description="Helical" evidence="8">
    <location>
        <begin position="274"/>
        <end position="300"/>
    </location>
</feature>
<dbReference type="PROSITE" id="PS00714">
    <property type="entry name" value="NA_DICARBOXYL_SYMP_2"/>
    <property type="match status" value="1"/>
</dbReference>
<gene>
    <name evidence="9" type="ORF">CAPTEDRAFT_178858</name>
</gene>
<dbReference type="Pfam" id="PF00375">
    <property type="entry name" value="SDF"/>
    <property type="match status" value="1"/>
</dbReference>
<reference evidence="9 11" key="2">
    <citation type="journal article" date="2013" name="Nature">
        <title>Insights into bilaterian evolution from three spiralian genomes.</title>
        <authorList>
            <person name="Simakov O."/>
            <person name="Marletaz F."/>
            <person name="Cho S.J."/>
            <person name="Edsinger-Gonzales E."/>
            <person name="Havlak P."/>
            <person name="Hellsten U."/>
            <person name="Kuo D.H."/>
            <person name="Larsson T."/>
            <person name="Lv J."/>
            <person name="Arendt D."/>
            <person name="Savage R."/>
            <person name="Osoegawa K."/>
            <person name="de Jong P."/>
            <person name="Grimwood J."/>
            <person name="Chapman J.A."/>
            <person name="Shapiro H."/>
            <person name="Aerts A."/>
            <person name="Otillar R.P."/>
            <person name="Terry A.Y."/>
            <person name="Boore J.L."/>
            <person name="Grigoriev I.V."/>
            <person name="Lindberg D.R."/>
            <person name="Seaver E.C."/>
            <person name="Weisblat D.A."/>
            <person name="Putnam N.H."/>
            <person name="Rokhsar D.S."/>
        </authorList>
    </citation>
    <scope>NUCLEOTIDE SEQUENCE</scope>
    <source>
        <strain evidence="9 11">I ESC-2004</strain>
    </source>
</reference>
<dbReference type="GO" id="GO:0005313">
    <property type="term" value="F:L-glutamate transmembrane transporter activity"/>
    <property type="evidence" value="ECO:0007669"/>
    <property type="project" value="TreeGrafter"/>
</dbReference>
<dbReference type="SUPFAM" id="SSF118215">
    <property type="entry name" value="Proton glutamate symport protein"/>
    <property type="match status" value="1"/>
</dbReference>
<keyword evidence="4 8" id="KW-0769">Symport</keyword>
<feature type="transmembrane region" description="Helical" evidence="8">
    <location>
        <begin position="20"/>
        <end position="41"/>
    </location>
</feature>
<dbReference type="GO" id="GO:0015501">
    <property type="term" value="F:glutamate:sodium symporter activity"/>
    <property type="evidence" value="ECO:0007669"/>
    <property type="project" value="TreeGrafter"/>
</dbReference>
<dbReference type="EMBL" id="AMQN01004020">
    <property type="status" value="NOT_ANNOTATED_CDS"/>
    <property type="molecule type" value="Genomic_DNA"/>
</dbReference>
<evidence type="ECO:0000256" key="2">
    <source>
        <dbReference type="ARBA" id="ARBA00022448"/>
    </source>
</evidence>
<evidence type="ECO:0000256" key="3">
    <source>
        <dbReference type="ARBA" id="ARBA00022692"/>
    </source>
</evidence>
<evidence type="ECO:0000313" key="9">
    <source>
        <dbReference type="EMBL" id="ELU17609.1"/>
    </source>
</evidence>
<dbReference type="Proteomes" id="UP000014760">
    <property type="component" value="Unassembled WGS sequence"/>
</dbReference>
<evidence type="ECO:0000256" key="4">
    <source>
        <dbReference type="ARBA" id="ARBA00022847"/>
    </source>
</evidence>
<dbReference type="InterPro" id="IPR018107">
    <property type="entry name" value="Na-dicarboxylate_symporter_CS"/>
</dbReference>
<accession>R7VG62</accession>
<feature type="transmembrane region" description="Helical" evidence="8">
    <location>
        <begin position="195"/>
        <end position="217"/>
    </location>
</feature>
<proteinExistence type="inferred from homology"/>
<evidence type="ECO:0000256" key="8">
    <source>
        <dbReference type="RuleBase" id="RU361216"/>
    </source>
</evidence>
<dbReference type="InterPro" id="IPR036458">
    <property type="entry name" value="Na:dicarbo_symporter_sf"/>
</dbReference>
<dbReference type="Gene3D" id="1.10.3860.10">
    <property type="entry name" value="Sodium:dicarboxylate symporter"/>
    <property type="match status" value="1"/>
</dbReference>
<dbReference type="STRING" id="283909.R7VG62"/>
<feature type="transmembrane region" description="Helical" evidence="8">
    <location>
        <begin position="98"/>
        <end position="119"/>
    </location>
</feature>
<dbReference type="PANTHER" id="PTHR11958:SF63">
    <property type="entry name" value="AMINO ACID TRANSPORTER"/>
    <property type="match status" value="1"/>
</dbReference>
<keyword evidence="3 8" id="KW-0812">Transmembrane</keyword>
<dbReference type="PANTHER" id="PTHR11958">
    <property type="entry name" value="SODIUM/DICARBOXYLATE SYMPORTER-RELATED"/>
    <property type="match status" value="1"/>
</dbReference>
<dbReference type="InterPro" id="IPR050746">
    <property type="entry name" value="DAACS"/>
</dbReference>
<evidence type="ECO:0000313" key="11">
    <source>
        <dbReference type="Proteomes" id="UP000014760"/>
    </source>
</evidence>
<dbReference type="AlphaFoldDB" id="R7VG62"/>
<evidence type="ECO:0000313" key="10">
    <source>
        <dbReference type="EnsemblMetazoa" id="CapteP178858"/>
    </source>
</evidence>
<evidence type="ECO:0000256" key="1">
    <source>
        <dbReference type="ARBA" id="ARBA00004141"/>
    </source>
</evidence>
<sequence length="495" mass="54138">MEDEIPKRRKCNSCIRTNSFLFALLLGIVIGVTIGLCVQNYHSTWAKDNRNIMYLGYPGELFMRMLKLIIIPLVVTSLIAGMASMPSKATGKLGGITVAYYLSTTLVAVLLGMLLVAIIKPGDHYKVKEVSRERRPVHPADSALDLIRNVFPSNLIGATMEKTVTRYNEILVNVTNETSKVTTLEEEYDYSQYKVVSASGTNILGLVVFSCVFGIIIGKMGRAGEPVLRLMISLQDAIIRLVQLIIWFAPVGICFILASKIGSMENPEEDFTALGYYMLTVLLGLFLHGFIVLPIIYFIVARKNPYKVMYHVSQALLTALGTASSSATMSVTIKNLTEKARLDHRVVNFVVPVGATVNMDGTALYEAVASIFIAQINVKRGVYEALSAADYVVVSLTATLAAIGAAGVPEAGLVTMMIVLEALGLPTDDVYLILAVDWFLDRCRTAINVWGDCVGTALVDHTAQNDLHILDDAQNNGIIIDNKYLESNDPNFSHL</sequence>
<reference evidence="10" key="3">
    <citation type="submission" date="2015-06" db="UniProtKB">
        <authorList>
            <consortium name="EnsemblMetazoa"/>
        </authorList>
    </citation>
    <scope>IDENTIFICATION</scope>
</reference>
<comment type="similarity">
    <text evidence="8">Belongs to the dicarboxylate/amino acid:cation symporter (DAACS) (TC 2.A.23) family.</text>
</comment>
<keyword evidence="6 8" id="KW-0472">Membrane</keyword>